<dbReference type="Gene3D" id="3.40.1810.10">
    <property type="entry name" value="Transcription factor, MADS-box"/>
    <property type="match status" value="1"/>
</dbReference>
<dbReference type="ExpressionAtlas" id="A0A178UQL5">
    <property type="expression patterns" value="baseline and differential"/>
</dbReference>
<dbReference type="GO" id="GO:0000981">
    <property type="term" value="F:DNA-binding transcription factor activity, RNA polymerase II-specific"/>
    <property type="evidence" value="ECO:0007669"/>
    <property type="project" value="InterPro"/>
</dbReference>
<evidence type="ECO:0000256" key="2">
    <source>
        <dbReference type="ARBA" id="ARBA00023125"/>
    </source>
</evidence>
<dbReference type="InterPro" id="IPR036879">
    <property type="entry name" value="TF_MADSbox_sf"/>
</dbReference>
<dbReference type="InterPro" id="IPR033897">
    <property type="entry name" value="SRF-like_MADS-box"/>
</dbReference>
<dbReference type="AlphaFoldDB" id="A0A178UQL5"/>
<reference evidence="6" key="1">
    <citation type="journal article" date="2016" name="Proc. Natl. Acad. Sci. U.S.A.">
        <title>Chromosome-level assembly of Arabidopsis thaliana Ler reveals the extent of translocation and inversion polymorphisms.</title>
        <authorList>
            <person name="Zapata L."/>
            <person name="Ding J."/>
            <person name="Willing E.M."/>
            <person name="Hartwig B."/>
            <person name="Bezdan D."/>
            <person name="Jiao W.B."/>
            <person name="Patel V."/>
            <person name="Velikkakam James G."/>
            <person name="Koornneef M."/>
            <person name="Ossowski S."/>
            <person name="Schneeberger K."/>
        </authorList>
    </citation>
    <scope>NUCLEOTIDE SEQUENCE [LARGE SCALE GENOMIC DNA]</scope>
    <source>
        <strain evidence="6">cv. Landsberg erecta</strain>
    </source>
</reference>
<keyword evidence="2" id="KW-0238">DNA-binding</keyword>
<dbReference type="GO" id="GO:0045944">
    <property type="term" value="P:positive regulation of transcription by RNA polymerase II"/>
    <property type="evidence" value="ECO:0007669"/>
    <property type="project" value="InterPro"/>
</dbReference>
<evidence type="ECO:0000313" key="6">
    <source>
        <dbReference type="Proteomes" id="UP000078284"/>
    </source>
</evidence>
<dbReference type="GO" id="GO:0046983">
    <property type="term" value="F:protein dimerization activity"/>
    <property type="evidence" value="ECO:0007669"/>
    <property type="project" value="InterPro"/>
</dbReference>
<comment type="caution">
    <text evidence="5">The sequence shown here is derived from an EMBL/GenBank/DDBJ whole genome shotgun (WGS) entry which is preliminary data.</text>
</comment>
<organism evidence="5 6">
    <name type="scientific">Arabidopsis thaliana</name>
    <name type="common">Mouse-ear cress</name>
    <dbReference type="NCBI Taxonomy" id="3702"/>
    <lineage>
        <taxon>Eukaryota</taxon>
        <taxon>Viridiplantae</taxon>
        <taxon>Streptophyta</taxon>
        <taxon>Embryophyta</taxon>
        <taxon>Tracheophyta</taxon>
        <taxon>Spermatophyta</taxon>
        <taxon>Magnoliopsida</taxon>
        <taxon>eudicotyledons</taxon>
        <taxon>Gunneridae</taxon>
        <taxon>Pentapetalae</taxon>
        <taxon>rosids</taxon>
        <taxon>malvids</taxon>
        <taxon>Brassicales</taxon>
        <taxon>Brassicaceae</taxon>
        <taxon>Camelineae</taxon>
        <taxon>Arabidopsis</taxon>
    </lineage>
</organism>
<sequence length="119" mass="13843">MKKVHELSTLCGITSCAIIYSPYDTSPEVWPSNSGVQRVVSEFRTLPEMDQHKKMVDQEGFLKQRIAKPTENLRRQRKDNKELEMTEVMFRCLIGNMEMFKSESQSESTTMVYENDEPS</sequence>
<keyword evidence="1" id="KW-0805">Transcription regulation</keyword>
<evidence type="ECO:0000256" key="3">
    <source>
        <dbReference type="ARBA" id="ARBA00023163"/>
    </source>
</evidence>
<dbReference type="FunFam" id="3.40.1810.10:FF:000024">
    <property type="entry name" value="Agamous-like MADS-box protein AGL80"/>
    <property type="match status" value="1"/>
</dbReference>
<evidence type="ECO:0000256" key="4">
    <source>
        <dbReference type="ARBA" id="ARBA00023242"/>
    </source>
</evidence>
<name>A0A178UQL5_ARATH</name>
<keyword evidence="3" id="KW-0804">Transcription</keyword>
<evidence type="ECO:0000256" key="1">
    <source>
        <dbReference type="ARBA" id="ARBA00023015"/>
    </source>
</evidence>
<protein>
    <submittedName>
        <fullName evidence="5">Uncharacterized protein</fullName>
    </submittedName>
</protein>
<keyword evidence="4" id="KW-0539">Nucleus</keyword>
<dbReference type="GO" id="GO:0000987">
    <property type="term" value="F:cis-regulatory region sequence-specific DNA binding"/>
    <property type="evidence" value="ECO:0007669"/>
    <property type="project" value="InterPro"/>
</dbReference>
<dbReference type="Proteomes" id="UP000078284">
    <property type="component" value="Chromosome 5"/>
</dbReference>
<evidence type="ECO:0000313" key="5">
    <source>
        <dbReference type="EMBL" id="OAO96336.1"/>
    </source>
</evidence>
<dbReference type="SUPFAM" id="SSF55455">
    <property type="entry name" value="SRF-like"/>
    <property type="match status" value="1"/>
</dbReference>
<gene>
    <name evidence="5" type="ordered locus">AXX17_At5g27800</name>
</gene>
<accession>A0A178UQL5</accession>
<dbReference type="EMBL" id="LUHQ01000005">
    <property type="protein sequence ID" value="OAO96336.1"/>
    <property type="molecule type" value="Genomic_DNA"/>
</dbReference>
<dbReference type="CDD" id="cd00266">
    <property type="entry name" value="MADS_SRF_like"/>
    <property type="match status" value="1"/>
</dbReference>
<proteinExistence type="predicted"/>